<dbReference type="InParanoid" id="A0A6P7G4U5"/>
<reference evidence="3" key="2">
    <citation type="submission" date="2025-05" db="UniProtKB">
        <authorList>
            <consortium name="EnsemblMetazoa"/>
        </authorList>
    </citation>
    <scope>IDENTIFICATION</scope>
</reference>
<dbReference type="OrthoDB" id="6760538at2759"/>
<keyword evidence="2" id="KW-0812">Transmembrane</keyword>
<dbReference type="Proteomes" id="UP001652700">
    <property type="component" value="Unplaced"/>
</dbReference>
<keyword evidence="4" id="KW-1185">Reference proteome</keyword>
<feature type="region of interest" description="Disordered" evidence="1">
    <location>
        <begin position="107"/>
        <end position="128"/>
    </location>
</feature>
<evidence type="ECO:0000256" key="1">
    <source>
        <dbReference type="SAM" id="MobiDB-lite"/>
    </source>
</evidence>
<feature type="transmembrane region" description="Helical" evidence="2">
    <location>
        <begin position="31"/>
        <end position="55"/>
    </location>
</feature>
<keyword evidence="2" id="KW-0472">Membrane</keyword>
<dbReference type="EnsemblMetazoa" id="XM_050651242.1">
    <property type="protein sequence ID" value="XP_050507199.1"/>
    <property type="gene ID" value="LOC126884910"/>
</dbReference>
<dbReference type="AlphaFoldDB" id="A0A6P7G4U5"/>
<gene>
    <name evidence="5" type="primary">LOC114334166</name>
</gene>
<dbReference type="EnsemblMetazoa" id="XM_050651241.1">
    <property type="protein sequence ID" value="XP_050507198.1"/>
    <property type="gene ID" value="LOC126884910"/>
</dbReference>
<feature type="compositionally biased region" description="Polar residues" evidence="1">
    <location>
        <begin position="119"/>
        <end position="128"/>
    </location>
</feature>
<evidence type="ECO:0000256" key="2">
    <source>
        <dbReference type="SAM" id="Phobius"/>
    </source>
</evidence>
<proteinExistence type="predicted"/>
<name>A0A6P7G4U5_DIAVI</name>
<dbReference type="RefSeq" id="XP_028140003.1">
    <property type="nucleotide sequence ID" value="XM_028284202.1"/>
</dbReference>
<accession>A0A6P7G4U5</accession>
<sequence>MMAAKTKVNTNHNKVVTASTTTTIVTDKCSLWLVIFTIITILIVVITGICVKFLVESYTASIILVSLICLEIVIGFSVLAILAWRRNKLAVNHTVVRRNGVLKYHPVQPTAPRDEGSWEYSNRTTLPA</sequence>
<evidence type="ECO:0000313" key="3">
    <source>
        <dbReference type="EnsemblMetazoa" id="XP_050507198.1"/>
    </source>
</evidence>
<evidence type="ECO:0000313" key="5">
    <source>
        <dbReference type="RefSeq" id="XP_028140003.1"/>
    </source>
</evidence>
<keyword evidence="2" id="KW-1133">Transmembrane helix</keyword>
<protein>
    <submittedName>
        <fullName evidence="5">Uncharacterized protein LOC114334166 isoform X1</fullName>
    </submittedName>
</protein>
<reference evidence="5" key="1">
    <citation type="submission" date="2025-04" db="UniProtKB">
        <authorList>
            <consortium name="RefSeq"/>
        </authorList>
    </citation>
    <scope>IDENTIFICATION</scope>
    <source>
        <tissue evidence="5">Whole insect</tissue>
    </source>
</reference>
<feature type="transmembrane region" description="Helical" evidence="2">
    <location>
        <begin position="61"/>
        <end position="84"/>
    </location>
</feature>
<evidence type="ECO:0000313" key="4">
    <source>
        <dbReference type="Proteomes" id="UP001652700"/>
    </source>
</evidence>
<organism evidence="5">
    <name type="scientific">Diabrotica virgifera virgifera</name>
    <name type="common">western corn rootworm</name>
    <dbReference type="NCBI Taxonomy" id="50390"/>
    <lineage>
        <taxon>Eukaryota</taxon>
        <taxon>Metazoa</taxon>
        <taxon>Ecdysozoa</taxon>
        <taxon>Arthropoda</taxon>
        <taxon>Hexapoda</taxon>
        <taxon>Insecta</taxon>
        <taxon>Pterygota</taxon>
        <taxon>Neoptera</taxon>
        <taxon>Endopterygota</taxon>
        <taxon>Coleoptera</taxon>
        <taxon>Polyphaga</taxon>
        <taxon>Cucujiformia</taxon>
        <taxon>Chrysomeloidea</taxon>
        <taxon>Chrysomelidae</taxon>
        <taxon>Galerucinae</taxon>
        <taxon>Diabroticina</taxon>
        <taxon>Diabroticites</taxon>
        <taxon>Diabrotica</taxon>
    </lineage>
</organism>